<feature type="compositionally biased region" description="Basic and acidic residues" evidence="1">
    <location>
        <begin position="83"/>
        <end position="92"/>
    </location>
</feature>
<dbReference type="SUPFAM" id="SSF50630">
    <property type="entry name" value="Acid proteases"/>
    <property type="match status" value="1"/>
</dbReference>
<keyword evidence="3" id="KW-1185">Reference proteome</keyword>
<accession>A0AAV6WHE1</accession>
<sequence length="313" mass="33973">MGTPPEPLVVPFSETLQTVGKLHTSVNEIPAFIEGRIFSVAENLSVLQDAIDLKLDAVNIEMGIVKRAVGGGSSSGGPSSKFKVPDPKSFEGERSSKELENFLWDMEAYFQAARVPNSEKHWWIRVLHITLSLDTGATHNFIADRVVEKLGLDLDEYDGPVKAINTELGPVKGVAWTILKVGDWDAFCCFMAVPMDDYDLILGNKFLVASKAVVAPQMGGLYLRDEDSSCFVKGEAIPETKPGKKGKKGQVADACLSTLILNKGVRKKKGRGGKKNKRAMKVDPLAVPSEVAGKTTEIVGFEQDEGIHVTKMG</sequence>
<evidence type="ECO:0000313" key="3">
    <source>
        <dbReference type="Proteomes" id="UP000826271"/>
    </source>
</evidence>
<dbReference type="CDD" id="cd00303">
    <property type="entry name" value="retropepsin_like"/>
    <property type="match status" value="1"/>
</dbReference>
<evidence type="ECO:0000313" key="2">
    <source>
        <dbReference type="EMBL" id="KAG8369489.1"/>
    </source>
</evidence>
<evidence type="ECO:0008006" key="4">
    <source>
        <dbReference type="Google" id="ProtNLM"/>
    </source>
</evidence>
<name>A0AAV6WHE1_9LAMI</name>
<dbReference type="Pfam" id="PF08284">
    <property type="entry name" value="RVP_2"/>
    <property type="match status" value="1"/>
</dbReference>
<gene>
    <name evidence="2" type="ORF">BUALT_Bualt14G0019000</name>
</gene>
<dbReference type="Gene3D" id="2.40.70.10">
    <property type="entry name" value="Acid Proteases"/>
    <property type="match status" value="1"/>
</dbReference>
<dbReference type="InterPro" id="IPR021109">
    <property type="entry name" value="Peptidase_aspartic_dom_sf"/>
</dbReference>
<evidence type="ECO:0000256" key="1">
    <source>
        <dbReference type="SAM" id="MobiDB-lite"/>
    </source>
</evidence>
<dbReference type="EMBL" id="WHWC01000014">
    <property type="protein sequence ID" value="KAG8369489.1"/>
    <property type="molecule type" value="Genomic_DNA"/>
</dbReference>
<reference evidence="2" key="1">
    <citation type="submission" date="2019-10" db="EMBL/GenBank/DDBJ databases">
        <authorList>
            <person name="Zhang R."/>
            <person name="Pan Y."/>
            <person name="Wang J."/>
            <person name="Ma R."/>
            <person name="Yu S."/>
        </authorList>
    </citation>
    <scope>NUCLEOTIDE SEQUENCE</scope>
    <source>
        <strain evidence="2">LA-IB0</strain>
        <tissue evidence="2">Leaf</tissue>
    </source>
</reference>
<proteinExistence type="predicted"/>
<organism evidence="2 3">
    <name type="scientific">Buddleja alternifolia</name>
    <dbReference type="NCBI Taxonomy" id="168488"/>
    <lineage>
        <taxon>Eukaryota</taxon>
        <taxon>Viridiplantae</taxon>
        <taxon>Streptophyta</taxon>
        <taxon>Embryophyta</taxon>
        <taxon>Tracheophyta</taxon>
        <taxon>Spermatophyta</taxon>
        <taxon>Magnoliopsida</taxon>
        <taxon>eudicotyledons</taxon>
        <taxon>Gunneridae</taxon>
        <taxon>Pentapetalae</taxon>
        <taxon>asterids</taxon>
        <taxon>lamiids</taxon>
        <taxon>Lamiales</taxon>
        <taxon>Scrophulariaceae</taxon>
        <taxon>Buddlejeae</taxon>
        <taxon>Buddleja</taxon>
    </lineage>
</organism>
<protein>
    <recommendedName>
        <fullName evidence="4">Gag-pol polyprotein</fullName>
    </recommendedName>
</protein>
<dbReference type="Proteomes" id="UP000826271">
    <property type="component" value="Unassembled WGS sequence"/>
</dbReference>
<comment type="caution">
    <text evidence="2">The sequence shown here is derived from an EMBL/GenBank/DDBJ whole genome shotgun (WGS) entry which is preliminary data.</text>
</comment>
<feature type="region of interest" description="Disordered" evidence="1">
    <location>
        <begin position="70"/>
        <end position="92"/>
    </location>
</feature>
<dbReference type="AlphaFoldDB" id="A0AAV6WHE1"/>